<protein>
    <recommendedName>
        <fullName evidence="12">UDP-N-acetylglucosamine 1-carboxyvinyltransferase</fullName>
        <ecNumber evidence="12">2.5.1.7</ecNumber>
    </recommendedName>
    <alternativeName>
        <fullName evidence="12">Enoylpyruvate transferase</fullName>
    </alternativeName>
    <alternativeName>
        <fullName evidence="12">UDP-N-acetylglucosamine enolpyruvyl transferase</fullName>
        <shortName evidence="12">EPT</shortName>
    </alternativeName>
</protein>
<dbReference type="GO" id="GO:0051301">
    <property type="term" value="P:cell division"/>
    <property type="evidence" value="ECO:0007669"/>
    <property type="project" value="UniProtKB-KW"/>
</dbReference>
<dbReference type="EMBL" id="ACEC01000115">
    <property type="protein sequence ID" value="EEG29194.1"/>
    <property type="molecule type" value="Genomic_DNA"/>
</dbReference>
<feature type="binding site" evidence="12">
    <location>
        <position position="306"/>
    </location>
    <ligand>
        <name>UDP-N-acetyl-alpha-D-glucosamine</name>
        <dbReference type="ChEBI" id="CHEBI:57705"/>
    </ligand>
</feature>
<evidence type="ECO:0000256" key="11">
    <source>
        <dbReference type="ARBA" id="ARBA00047527"/>
    </source>
</evidence>
<comment type="catalytic activity">
    <reaction evidence="11 12">
        <text>phosphoenolpyruvate + UDP-N-acetyl-alpha-D-glucosamine = UDP-N-acetyl-3-O-(1-carboxyvinyl)-alpha-D-glucosamine + phosphate</text>
        <dbReference type="Rhea" id="RHEA:18681"/>
        <dbReference type="ChEBI" id="CHEBI:43474"/>
        <dbReference type="ChEBI" id="CHEBI:57705"/>
        <dbReference type="ChEBI" id="CHEBI:58702"/>
        <dbReference type="ChEBI" id="CHEBI:68483"/>
        <dbReference type="EC" id="2.5.1.7"/>
    </reaction>
</comment>
<dbReference type="Proteomes" id="UP000003340">
    <property type="component" value="Unassembled WGS sequence"/>
</dbReference>
<dbReference type="EC" id="2.5.1.7" evidence="12"/>
<dbReference type="NCBIfam" id="NF006873">
    <property type="entry name" value="PRK09369.1"/>
    <property type="match status" value="1"/>
</dbReference>
<dbReference type="PANTHER" id="PTHR43783">
    <property type="entry name" value="UDP-N-ACETYLGLUCOSAMINE 1-CARBOXYVINYLTRANSFERASE"/>
    <property type="match status" value="1"/>
</dbReference>
<evidence type="ECO:0000313" key="15">
    <source>
        <dbReference type="Proteomes" id="UP000003340"/>
    </source>
</evidence>
<dbReference type="InterPro" id="IPR005750">
    <property type="entry name" value="UDP_GlcNAc_COvinyl_MurA"/>
</dbReference>
<evidence type="ECO:0000259" key="13">
    <source>
        <dbReference type="Pfam" id="PF00275"/>
    </source>
</evidence>
<dbReference type="GO" id="GO:0019277">
    <property type="term" value="P:UDP-N-acetylgalactosamine biosynthetic process"/>
    <property type="evidence" value="ECO:0007669"/>
    <property type="project" value="InterPro"/>
</dbReference>
<organism evidence="14 15">
    <name type="scientific">[Clostridium] methylpentosum DSM 5476</name>
    <dbReference type="NCBI Taxonomy" id="537013"/>
    <lineage>
        <taxon>Bacteria</taxon>
        <taxon>Bacillati</taxon>
        <taxon>Bacillota</taxon>
        <taxon>Clostridia</taxon>
        <taxon>Eubacteriales</taxon>
        <taxon>Oscillospiraceae</taxon>
        <taxon>Oscillospiraceae incertae sedis</taxon>
    </lineage>
</organism>
<comment type="function">
    <text evidence="12">Cell wall formation. Adds enolpyruvyl to UDP-N-acetylglucosamine.</text>
</comment>
<name>C0EHA7_9FIRM</name>
<keyword evidence="3 12" id="KW-0963">Cytoplasm</keyword>
<feature type="domain" description="Enolpyruvate transferase" evidence="13">
    <location>
        <begin position="7"/>
        <end position="405"/>
    </location>
</feature>
<feature type="active site" description="Proton donor" evidence="12">
    <location>
        <position position="116"/>
    </location>
</feature>
<comment type="caution">
    <text evidence="12">Lacks conserved residue(s) required for the propagation of feature annotation.</text>
</comment>
<feature type="binding site" evidence="12">
    <location>
        <begin position="121"/>
        <end position="125"/>
    </location>
    <ligand>
        <name>UDP-N-acetyl-alpha-D-glucosamine</name>
        <dbReference type="ChEBI" id="CHEBI:57705"/>
    </ligand>
</feature>
<dbReference type="GO" id="GO:0009252">
    <property type="term" value="P:peptidoglycan biosynthetic process"/>
    <property type="evidence" value="ECO:0007669"/>
    <property type="project" value="UniProtKB-UniRule"/>
</dbReference>
<keyword evidence="15" id="KW-1185">Reference proteome</keyword>
<dbReference type="eggNOG" id="COG0766">
    <property type="taxonomic scope" value="Bacteria"/>
</dbReference>
<evidence type="ECO:0000256" key="10">
    <source>
        <dbReference type="ARBA" id="ARBA00038367"/>
    </source>
</evidence>
<sequence length="416" mass="44319">MGKLMIDGGVPLSGEISVHGAKNSSLPLLAATLISAGRSVLHNCPQLSDVDTACRILEHLGCSVQREGDTVTVDSSEMSCSEIPESLMSEMRSSIVFLGAIAARLGTARVCFPGGCELGPRPIDLHLSALQQLGLEIQDDHGYLDCTVHGRLKGAKISLSFPSVGATENILLAACTAEGETVINNAASEPEIVDLANFLNSCGADIRGAGEQSILIRGVDELHSAEHWVIPDRIVAATYLSCAAATGGELFVRNCCPEHLDSVFPVLEEMGCKLIVGRDSIYIRAKSRLNPVKMVRTMPYPGFPTDAQPPIFTLAAIANGTSVFVENIFENRFKHVSELLKMGANIKVEGKVAVIQGVPVLSGANVRAYDLRAGAAMVVAGLAAHGRTTISDIQHIDRGYERIDRDLQQIGARISR</sequence>
<dbReference type="Pfam" id="PF00275">
    <property type="entry name" value="EPSP_synthase"/>
    <property type="match status" value="1"/>
</dbReference>
<comment type="similarity">
    <text evidence="10 12">Belongs to the EPSP synthase family. MurA subfamily.</text>
</comment>
<keyword evidence="7 12" id="KW-0573">Peptidoglycan synthesis</keyword>
<proteinExistence type="inferred from homology"/>
<dbReference type="HAMAP" id="MF_00111">
    <property type="entry name" value="MurA"/>
    <property type="match status" value="1"/>
</dbReference>
<evidence type="ECO:0000256" key="9">
    <source>
        <dbReference type="ARBA" id="ARBA00023316"/>
    </source>
</evidence>
<dbReference type="GO" id="GO:0008360">
    <property type="term" value="P:regulation of cell shape"/>
    <property type="evidence" value="ECO:0007669"/>
    <property type="project" value="UniProtKB-KW"/>
</dbReference>
<evidence type="ECO:0000256" key="1">
    <source>
        <dbReference type="ARBA" id="ARBA00004496"/>
    </source>
</evidence>
<reference evidence="14 15" key="2">
    <citation type="submission" date="2009-02" db="EMBL/GenBank/DDBJ databases">
        <title>Draft genome sequence of Clostridium methylpentosum (DSM 5476).</title>
        <authorList>
            <person name="Sudarsanam P."/>
            <person name="Ley R."/>
            <person name="Guruge J."/>
            <person name="Turnbaugh P.J."/>
            <person name="Mahowald M."/>
            <person name="Liep D."/>
            <person name="Gordon J."/>
        </authorList>
    </citation>
    <scope>NUCLEOTIDE SEQUENCE [LARGE SCALE GENOMIC DNA]</scope>
    <source>
        <strain evidence="14 15">DSM 5476</strain>
    </source>
</reference>
<gene>
    <name evidence="12 14" type="primary">murA</name>
    <name evidence="14" type="ORF">CLOSTMETH_03307</name>
</gene>
<dbReference type="HOGENOM" id="CLU_027387_0_0_9"/>
<dbReference type="InterPro" id="IPR050068">
    <property type="entry name" value="MurA_subfamily"/>
</dbReference>
<evidence type="ECO:0000256" key="6">
    <source>
        <dbReference type="ARBA" id="ARBA00022960"/>
    </source>
</evidence>
<keyword evidence="12" id="KW-0670">Pyruvate</keyword>
<keyword evidence="9 12" id="KW-0961">Cell wall biogenesis/degradation</keyword>
<dbReference type="SUPFAM" id="SSF55205">
    <property type="entry name" value="EPT/RTPC-like"/>
    <property type="match status" value="1"/>
</dbReference>
<evidence type="ECO:0000256" key="7">
    <source>
        <dbReference type="ARBA" id="ARBA00022984"/>
    </source>
</evidence>
<keyword evidence="8 12" id="KW-0131">Cell cycle</keyword>
<evidence type="ECO:0000256" key="4">
    <source>
        <dbReference type="ARBA" id="ARBA00022618"/>
    </source>
</evidence>
<dbReference type="InterPro" id="IPR013792">
    <property type="entry name" value="RNA3'P_cycl/enolpyr_Trfase_a/b"/>
</dbReference>
<reference evidence="14 15" key="1">
    <citation type="submission" date="2009-01" db="EMBL/GenBank/DDBJ databases">
        <authorList>
            <person name="Fulton L."/>
            <person name="Clifton S."/>
            <person name="Fulton B."/>
            <person name="Xu J."/>
            <person name="Minx P."/>
            <person name="Pepin K.H."/>
            <person name="Johnson M."/>
            <person name="Bhonagiri V."/>
            <person name="Nash W.E."/>
            <person name="Mardis E.R."/>
            <person name="Wilson R.K."/>
        </authorList>
    </citation>
    <scope>NUCLEOTIDE SEQUENCE [LARGE SCALE GENOMIC DNA]</scope>
    <source>
        <strain evidence="14 15">DSM 5476</strain>
    </source>
</reference>
<feature type="binding site" evidence="12">
    <location>
        <position position="328"/>
    </location>
    <ligand>
        <name>UDP-N-acetyl-alpha-D-glucosamine</name>
        <dbReference type="ChEBI" id="CHEBI:57705"/>
    </ligand>
</feature>
<feature type="binding site" evidence="12">
    <location>
        <position position="92"/>
    </location>
    <ligand>
        <name>UDP-N-acetyl-alpha-D-glucosamine</name>
        <dbReference type="ChEBI" id="CHEBI:57705"/>
    </ligand>
</feature>
<dbReference type="PANTHER" id="PTHR43783:SF1">
    <property type="entry name" value="UDP-N-ACETYLGLUCOSAMINE 1-CARBOXYVINYLTRANSFERASE"/>
    <property type="match status" value="1"/>
</dbReference>
<keyword evidence="4 12" id="KW-0132">Cell division</keyword>
<comment type="pathway">
    <text evidence="2 12">Cell wall biogenesis; peptidoglycan biosynthesis.</text>
</comment>
<feature type="modified residue" description="2-(S-cysteinyl)pyruvic acid O-phosphothioketal" evidence="12">
    <location>
        <position position="116"/>
    </location>
</feature>
<dbReference type="GO" id="GO:0008760">
    <property type="term" value="F:UDP-N-acetylglucosamine 1-carboxyvinyltransferase activity"/>
    <property type="evidence" value="ECO:0007669"/>
    <property type="project" value="UniProtKB-UniRule"/>
</dbReference>
<dbReference type="STRING" id="537013.CLOSTMETH_03307"/>
<keyword evidence="5 12" id="KW-0808">Transferase</keyword>
<evidence type="ECO:0000256" key="8">
    <source>
        <dbReference type="ARBA" id="ARBA00023306"/>
    </source>
</evidence>
<evidence type="ECO:0000313" key="14">
    <source>
        <dbReference type="EMBL" id="EEG29194.1"/>
    </source>
</evidence>
<dbReference type="UniPathway" id="UPA00219"/>
<dbReference type="GO" id="GO:0005737">
    <property type="term" value="C:cytoplasm"/>
    <property type="evidence" value="ECO:0007669"/>
    <property type="project" value="UniProtKB-SubCell"/>
</dbReference>
<dbReference type="InterPro" id="IPR001986">
    <property type="entry name" value="Enolpyruvate_Tfrase_dom"/>
</dbReference>
<keyword evidence="6 12" id="KW-0133">Cell shape</keyword>
<evidence type="ECO:0000256" key="5">
    <source>
        <dbReference type="ARBA" id="ARBA00022679"/>
    </source>
</evidence>
<dbReference type="AlphaFoldDB" id="C0EHA7"/>
<comment type="caution">
    <text evidence="14">The sequence shown here is derived from an EMBL/GenBank/DDBJ whole genome shotgun (WGS) entry which is preliminary data.</text>
</comment>
<accession>C0EHA7</accession>
<dbReference type="GO" id="GO:0071555">
    <property type="term" value="P:cell wall organization"/>
    <property type="evidence" value="ECO:0007669"/>
    <property type="project" value="UniProtKB-KW"/>
</dbReference>
<comment type="subcellular location">
    <subcellularLocation>
        <location evidence="1 12">Cytoplasm</location>
    </subcellularLocation>
</comment>
<dbReference type="CDD" id="cd01555">
    <property type="entry name" value="UdpNAET"/>
    <property type="match status" value="1"/>
</dbReference>
<dbReference type="Gene3D" id="3.65.10.10">
    <property type="entry name" value="Enolpyruvate transferase domain"/>
    <property type="match status" value="2"/>
</dbReference>
<evidence type="ECO:0000256" key="2">
    <source>
        <dbReference type="ARBA" id="ARBA00004752"/>
    </source>
</evidence>
<dbReference type="NCBIfam" id="TIGR01072">
    <property type="entry name" value="murA"/>
    <property type="match status" value="1"/>
</dbReference>
<dbReference type="InterPro" id="IPR036968">
    <property type="entry name" value="Enolpyruvate_Tfrase_sf"/>
</dbReference>
<feature type="binding site" evidence="12">
    <location>
        <begin position="22"/>
        <end position="23"/>
    </location>
    <ligand>
        <name>phosphoenolpyruvate</name>
        <dbReference type="ChEBI" id="CHEBI:58702"/>
    </ligand>
</feature>
<evidence type="ECO:0000256" key="3">
    <source>
        <dbReference type="ARBA" id="ARBA00022490"/>
    </source>
</evidence>
<evidence type="ECO:0000256" key="12">
    <source>
        <dbReference type="HAMAP-Rule" id="MF_00111"/>
    </source>
</evidence>